<keyword evidence="7" id="KW-1005">Bacterial flagellum biogenesis</keyword>
<evidence type="ECO:0000256" key="2">
    <source>
        <dbReference type="ARBA" id="ARBA00010004"/>
    </source>
</evidence>
<keyword evidence="6" id="KW-0145">Chemotaxis</keyword>
<keyword evidence="4" id="KW-0813">Transport</keyword>
<keyword evidence="12" id="KW-0966">Cell projection</keyword>
<dbReference type="GO" id="GO:0006935">
    <property type="term" value="P:chemotaxis"/>
    <property type="evidence" value="ECO:0007669"/>
    <property type="project" value="UniProtKB-KW"/>
</dbReference>
<dbReference type="Pfam" id="PF02050">
    <property type="entry name" value="FliJ"/>
    <property type="match status" value="1"/>
</dbReference>
<dbReference type="KEGG" id="vih:AB0763_04635"/>
<name>A0AB39HCB0_9VIBR</name>
<keyword evidence="9" id="KW-0472">Membrane</keyword>
<gene>
    <name evidence="12" type="primary">fliJ</name>
    <name evidence="12" type="ORF">AB0763_04635</name>
</gene>
<dbReference type="PANTHER" id="PTHR38786">
    <property type="entry name" value="FLAGELLAR FLIJ PROTEIN"/>
    <property type="match status" value="1"/>
</dbReference>
<evidence type="ECO:0000256" key="6">
    <source>
        <dbReference type="ARBA" id="ARBA00022500"/>
    </source>
</evidence>
<accession>A0AB39HCB0</accession>
<dbReference type="InterPro" id="IPR053716">
    <property type="entry name" value="Flag_assembly_chemotaxis_eff"/>
</dbReference>
<evidence type="ECO:0000256" key="9">
    <source>
        <dbReference type="ARBA" id="ARBA00023136"/>
    </source>
</evidence>
<evidence type="ECO:0000256" key="1">
    <source>
        <dbReference type="ARBA" id="ARBA00004413"/>
    </source>
</evidence>
<evidence type="ECO:0000256" key="3">
    <source>
        <dbReference type="ARBA" id="ARBA00020392"/>
    </source>
</evidence>
<evidence type="ECO:0000256" key="11">
    <source>
        <dbReference type="SAM" id="Coils"/>
    </source>
</evidence>
<dbReference type="InterPro" id="IPR052570">
    <property type="entry name" value="FliJ"/>
</dbReference>
<keyword evidence="12" id="KW-0969">Cilium</keyword>
<dbReference type="PANTHER" id="PTHR38786:SF1">
    <property type="entry name" value="FLAGELLAR FLIJ PROTEIN"/>
    <property type="match status" value="1"/>
</dbReference>
<dbReference type="RefSeq" id="WP_306101409.1">
    <property type="nucleotide sequence ID" value="NZ_CP162601.1"/>
</dbReference>
<organism evidence="12">
    <name type="scientific">Vibrio sp. HB236076</name>
    <dbReference type="NCBI Taxonomy" id="3232307"/>
    <lineage>
        <taxon>Bacteria</taxon>
        <taxon>Pseudomonadati</taxon>
        <taxon>Pseudomonadota</taxon>
        <taxon>Gammaproteobacteria</taxon>
        <taxon>Vibrionales</taxon>
        <taxon>Vibrionaceae</taxon>
        <taxon>Vibrio</taxon>
    </lineage>
</organism>
<dbReference type="GO" id="GO:0005886">
    <property type="term" value="C:plasma membrane"/>
    <property type="evidence" value="ECO:0007669"/>
    <property type="project" value="UniProtKB-SubCell"/>
</dbReference>
<dbReference type="GO" id="GO:0071973">
    <property type="term" value="P:bacterial-type flagellum-dependent cell motility"/>
    <property type="evidence" value="ECO:0007669"/>
    <property type="project" value="InterPro"/>
</dbReference>
<reference evidence="12" key="1">
    <citation type="submission" date="2024-07" db="EMBL/GenBank/DDBJ databases">
        <title>Genome Analysis of a Potential Novel Vibrio Species Secreting pH- and Thermo-stable Alginate Lyase and its Application in Producing Alginate Oligosaccharides.</title>
        <authorList>
            <person name="Huang H."/>
            <person name="Bao K."/>
        </authorList>
    </citation>
    <scope>NUCLEOTIDE SEQUENCE</scope>
    <source>
        <strain evidence="12">HB236076</strain>
    </source>
</reference>
<keyword evidence="8" id="KW-0653">Protein transport</keyword>
<dbReference type="InterPro" id="IPR012823">
    <property type="entry name" value="Flagell_FliJ"/>
</dbReference>
<evidence type="ECO:0000256" key="8">
    <source>
        <dbReference type="ARBA" id="ARBA00022927"/>
    </source>
</evidence>
<dbReference type="Gene3D" id="1.10.287.1700">
    <property type="match status" value="1"/>
</dbReference>
<evidence type="ECO:0000256" key="4">
    <source>
        <dbReference type="ARBA" id="ARBA00022448"/>
    </source>
</evidence>
<dbReference type="GO" id="GO:0044781">
    <property type="term" value="P:bacterial-type flagellum organization"/>
    <property type="evidence" value="ECO:0007669"/>
    <property type="project" value="UniProtKB-KW"/>
</dbReference>
<dbReference type="NCBIfam" id="TIGR02473">
    <property type="entry name" value="flagell_FliJ"/>
    <property type="match status" value="1"/>
</dbReference>
<evidence type="ECO:0000256" key="7">
    <source>
        <dbReference type="ARBA" id="ARBA00022795"/>
    </source>
</evidence>
<evidence type="ECO:0000313" key="12">
    <source>
        <dbReference type="EMBL" id="XDK25931.1"/>
    </source>
</evidence>
<protein>
    <recommendedName>
        <fullName evidence="3">Flagellar FliJ protein</fullName>
    </recommendedName>
</protein>
<dbReference type="AlphaFoldDB" id="A0AB39HCB0"/>
<proteinExistence type="inferred from homology"/>
<comment type="subcellular location">
    <subcellularLocation>
        <location evidence="1">Cell membrane</location>
        <topology evidence="1">Peripheral membrane protein</topology>
        <orientation evidence="1">Cytoplasmic side</orientation>
    </subcellularLocation>
</comment>
<feature type="coiled-coil region" evidence="11">
    <location>
        <begin position="9"/>
        <end position="43"/>
    </location>
</feature>
<dbReference type="EMBL" id="CP162601">
    <property type="protein sequence ID" value="XDK25931.1"/>
    <property type="molecule type" value="Genomic_DNA"/>
</dbReference>
<evidence type="ECO:0000256" key="5">
    <source>
        <dbReference type="ARBA" id="ARBA00022475"/>
    </source>
</evidence>
<dbReference type="GO" id="GO:0009288">
    <property type="term" value="C:bacterial-type flagellum"/>
    <property type="evidence" value="ECO:0007669"/>
    <property type="project" value="InterPro"/>
</dbReference>
<keyword evidence="10" id="KW-1006">Bacterial flagellum protein export</keyword>
<keyword evidence="5" id="KW-1003">Cell membrane</keyword>
<evidence type="ECO:0000256" key="10">
    <source>
        <dbReference type="ARBA" id="ARBA00023225"/>
    </source>
</evidence>
<feature type="coiled-coil region" evidence="11">
    <location>
        <begin position="106"/>
        <end position="134"/>
    </location>
</feature>
<sequence>MENALDFLIEQAQSKEKSAINAIAQARAELDNYYQQVAQIEQYRLDYCQQLVEKGQSGLTASQFMHLNRFLTQLDDTLTKQKQAETHFKQQVESAQQHWHQVRQQRRSYEVLLEKKAQEKKKQEQKKEQKLMDEFASLSYRKTLF</sequence>
<keyword evidence="11" id="KW-0175">Coiled coil</keyword>
<dbReference type="GO" id="GO:0015031">
    <property type="term" value="P:protein transport"/>
    <property type="evidence" value="ECO:0007669"/>
    <property type="project" value="UniProtKB-KW"/>
</dbReference>
<keyword evidence="12" id="KW-0282">Flagellum</keyword>
<comment type="similarity">
    <text evidence="2">Belongs to the FliJ family.</text>
</comment>